<organism evidence="10 11">
    <name type="scientific">Silvanigrella aquatica</name>
    <dbReference type="NCBI Taxonomy" id="1915309"/>
    <lineage>
        <taxon>Bacteria</taxon>
        <taxon>Pseudomonadati</taxon>
        <taxon>Bdellovibrionota</taxon>
        <taxon>Oligoflexia</taxon>
        <taxon>Silvanigrellales</taxon>
        <taxon>Silvanigrellaceae</taxon>
        <taxon>Silvanigrella</taxon>
    </lineage>
</organism>
<accession>A0A1L4D069</accession>
<evidence type="ECO:0000256" key="2">
    <source>
        <dbReference type="ARBA" id="ARBA00006490"/>
    </source>
</evidence>
<dbReference type="InterPro" id="IPR015422">
    <property type="entry name" value="PyrdxlP-dep_Trfase_small"/>
</dbReference>
<dbReference type="AlphaFoldDB" id="A0A1L4D069"/>
<evidence type="ECO:0000256" key="4">
    <source>
        <dbReference type="ARBA" id="ARBA00022723"/>
    </source>
</evidence>
<evidence type="ECO:0000256" key="7">
    <source>
        <dbReference type="ARBA" id="ARBA00023014"/>
    </source>
</evidence>
<dbReference type="KEGG" id="saqi:AXG55_06655"/>
<dbReference type="InterPro" id="IPR015421">
    <property type="entry name" value="PyrdxlP-dep_Trfase_major"/>
</dbReference>
<dbReference type="STRING" id="1915309.AXG55_06655"/>
<evidence type="ECO:0000259" key="9">
    <source>
        <dbReference type="Pfam" id="PF00266"/>
    </source>
</evidence>
<keyword evidence="4" id="KW-0479">Metal-binding</keyword>
<name>A0A1L4D069_9BACT</name>
<dbReference type="InterPro" id="IPR000192">
    <property type="entry name" value="Aminotrans_V_dom"/>
</dbReference>
<evidence type="ECO:0000256" key="3">
    <source>
        <dbReference type="ARBA" id="ARBA00022679"/>
    </source>
</evidence>
<dbReference type="Proteomes" id="UP000184731">
    <property type="component" value="Chromosome"/>
</dbReference>
<evidence type="ECO:0000313" key="11">
    <source>
        <dbReference type="Proteomes" id="UP000184731"/>
    </source>
</evidence>
<protein>
    <recommendedName>
        <fullName evidence="9">Aminotransferase class V domain-containing protein</fullName>
    </recommendedName>
</protein>
<dbReference type="RefSeq" id="WP_148697341.1">
    <property type="nucleotide sequence ID" value="NZ_CP017834.1"/>
</dbReference>
<evidence type="ECO:0000256" key="1">
    <source>
        <dbReference type="ARBA" id="ARBA00001933"/>
    </source>
</evidence>
<gene>
    <name evidence="10" type="ORF">AXG55_06655</name>
</gene>
<dbReference type="GO" id="GO:0031071">
    <property type="term" value="F:cysteine desulfurase activity"/>
    <property type="evidence" value="ECO:0007669"/>
    <property type="project" value="UniProtKB-EC"/>
</dbReference>
<dbReference type="OrthoDB" id="5288292at2"/>
<dbReference type="PANTHER" id="PTHR11601">
    <property type="entry name" value="CYSTEINE DESULFURYLASE FAMILY MEMBER"/>
    <property type="match status" value="1"/>
</dbReference>
<dbReference type="EMBL" id="CP017834">
    <property type="protein sequence ID" value="APJ03602.1"/>
    <property type="molecule type" value="Genomic_DNA"/>
</dbReference>
<dbReference type="Gene3D" id="3.90.1150.10">
    <property type="entry name" value="Aspartate Aminotransferase, domain 1"/>
    <property type="match status" value="1"/>
</dbReference>
<comment type="similarity">
    <text evidence="2">Belongs to the class-V pyridoxal-phosphate-dependent aminotransferase family. NifS/IscS subfamily.</text>
</comment>
<comment type="catalytic activity">
    <reaction evidence="8">
        <text>(sulfur carrier)-H + L-cysteine = (sulfur carrier)-SH + L-alanine</text>
        <dbReference type="Rhea" id="RHEA:43892"/>
        <dbReference type="Rhea" id="RHEA-COMP:14737"/>
        <dbReference type="Rhea" id="RHEA-COMP:14739"/>
        <dbReference type="ChEBI" id="CHEBI:29917"/>
        <dbReference type="ChEBI" id="CHEBI:35235"/>
        <dbReference type="ChEBI" id="CHEBI:57972"/>
        <dbReference type="ChEBI" id="CHEBI:64428"/>
        <dbReference type="EC" id="2.8.1.7"/>
    </reaction>
</comment>
<dbReference type="PIRSF" id="PIRSF005572">
    <property type="entry name" value="NifS"/>
    <property type="match status" value="1"/>
</dbReference>
<dbReference type="PANTHER" id="PTHR11601:SF34">
    <property type="entry name" value="CYSTEINE DESULFURASE"/>
    <property type="match status" value="1"/>
</dbReference>
<keyword evidence="5" id="KW-0663">Pyridoxal phosphate</keyword>
<evidence type="ECO:0000313" key="10">
    <source>
        <dbReference type="EMBL" id="APJ03602.1"/>
    </source>
</evidence>
<feature type="domain" description="Aminotransferase class V" evidence="9">
    <location>
        <begin position="4"/>
        <end position="180"/>
    </location>
</feature>
<dbReference type="GO" id="GO:0046872">
    <property type="term" value="F:metal ion binding"/>
    <property type="evidence" value="ECO:0007669"/>
    <property type="project" value="UniProtKB-KW"/>
</dbReference>
<keyword evidence="11" id="KW-1185">Reference proteome</keyword>
<sequence length="413" mass="45166">MRTIYLDHNATSPSTDAHLKELFTKLAGCLGNPSSPHAVGRSASVAITEARRSIAQALGVDVAEIIFVSGASEADNIGTVAVINHNDIPLNEQHAIISSIEHPAVDQPLEILNTYKNLNLTKISVNEQGFVTLIDVIKNITTQTTLISIMAANNEIGSIQPVKKLGDFLHYKRWGILLDGDEKEEFEKLSEHLNPNITVENLRKIHFHVDGVQSFGKLPSNQWLSMGADSCAISGHKLGALQGVGVLFLRRGRKFKPFVLGGAQEKNRRAGTENLPGIVSFGLVANKINQPEWFQNLEKVNDLRKTFYQKIVTLPHVEMNSPFENVIPNTINFSLTGKGFKGEDLLVELDMQGVCASSGSACSSGANLPSKVILALGKSAPLAKNAIRLSLAHETTEDEIKYTFNLLEKYLKR</sequence>
<dbReference type="InterPro" id="IPR016454">
    <property type="entry name" value="Cysteine_dSase"/>
</dbReference>
<dbReference type="GO" id="GO:0051536">
    <property type="term" value="F:iron-sulfur cluster binding"/>
    <property type="evidence" value="ECO:0007669"/>
    <property type="project" value="UniProtKB-KW"/>
</dbReference>
<keyword evidence="6" id="KW-0408">Iron</keyword>
<reference evidence="10 11" key="1">
    <citation type="submission" date="2016-10" db="EMBL/GenBank/DDBJ databases">
        <title>Silvanigrella aquatica sp. nov., isolated from a freshwater lake located in the Black Forest, Germany, description of Silvanigrellaceae fam. nov., Silvanigrellales ord. nov., reclassification of the order Bdellovibrionales in the class Oligoflexia, reclassification of the families Bacteriovoracaceae and Halobacteriovoraceae in the new order Bacteriovoracales ord. nov., and reclassification of the family Pseudobacteriovoracaceae in the order Oligoflexiales.</title>
        <authorList>
            <person name="Hahn M.W."/>
            <person name="Schmidt J."/>
            <person name="Koll U."/>
            <person name="Rohde M."/>
            <person name="Verbag S."/>
            <person name="Pitt A."/>
            <person name="Nakai R."/>
            <person name="Naganuma T."/>
            <person name="Lang E."/>
        </authorList>
    </citation>
    <scope>NUCLEOTIDE SEQUENCE [LARGE SCALE GENOMIC DNA]</scope>
    <source>
        <strain evidence="10 11">MWH-Nonnen-W8red</strain>
    </source>
</reference>
<proteinExistence type="inferred from homology"/>
<keyword evidence="3" id="KW-0808">Transferase</keyword>
<feature type="domain" description="Aminotransferase class V" evidence="9">
    <location>
        <begin position="203"/>
        <end position="401"/>
    </location>
</feature>
<dbReference type="Pfam" id="PF00266">
    <property type="entry name" value="Aminotran_5"/>
    <property type="match status" value="2"/>
</dbReference>
<comment type="cofactor">
    <cofactor evidence="1">
        <name>pyridoxal 5'-phosphate</name>
        <dbReference type="ChEBI" id="CHEBI:597326"/>
    </cofactor>
</comment>
<keyword evidence="7" id="KW-0411">Iron-sulfur</keyword>
<dbReference type="Gene3D" id="1.10.260.50">
    <property type="match status" value="1"/>
</dbReference>
<evidence type="ECO:0000256" key="6">
    <source>
        <dbReference type="ARBA" id="ARBA00023004"/>
    </source>
</evidence>
<dbReference type="SUPFAM" id="SSF53383">
    <property type="entry name" value="PLP-dependent transferases"/>
    <property type="match status" value="1"/>
</dbReference>
<evidence type="ECO:0000256" key="5">
    <source>
        <dbReference type="ARBA" id="ARBA00022898"/>
    </source>
</evidence>
<dbReference type="Gene3D" id="3.40.640.10">
    <property type="entry name" value="Type I PLP-dependent aspartate aminotransferase-like (Major domain)"/>
    <property type="match status" value="1"/>
</dbReference>
<dbReference type="InterPro" id="IPR015424">
    <property type="entry name" value="PyrdxlP-dep_Trfase"/>
</dbReference>
<evidence type="ECO:0000256" key="8">
    <source>
        <dbReference type="ARBA" id="ARBA00050776"/>
    </source>
</evidence>